<protein>
    <recommendedName>
        <fullName evidence="4">DUF559 domain-containing protein</fullName>
    </recommendedName>
</protein>
<dbReference type="RefSeq" id="WP_200554935.1">
    <property type="nucleotide sequence ID" value="NZ_JAEPES010000001.1"/>
</dbReference>
<evidence type="ECO:0000256" key="1">
    <source>
        <dbReference type="SAM" id="MobiDB-lite"/>
    </source>
</evidence>
<feature type="region of interest" description="Disordered" evidence="1">
    <location>
        <begin position="287"/>
        <end position="336"/>
    </location>
</feature>
<dbReference type="AlphaFoldDB" id="A0A934SJT2"/>
<evidence type="ECO:0000313" key="2">
    <source>
        <dbReference type="EMBL" id="MBK4346616.1"/>
    </source>
</evidence>
<reference evidence="2" key="1">
    <citation type="submission" date="2021-01" db="EMBL/GenBank/DDBJ databases">
        <title>Lacisediminihabitans sp. nov. strain G11-30, isolated from Antarctic Soil.</title>
        <authorList>
            <person name="Li J."/>
        </authorList>
    </citation>
    <scope>NUCLEOTIDE SEQUENCE</scope>
    <source>
        <strain evidence="2">G11-30</strain>
    </source>
</reference>
<dbReference type="Proteomes" id="UP000636458">
    <property type="component" value="Unassembled WGS sequence"/>
</dbReference>
<keyword evidence="3" id="KW-1185">Reference proteome</keyword>
<gene>
    <name evidence="2" type="ORF">IV501_03110</name>
</gene>
<proteinExistence type="predicted"/>
<feature type="compositionally biased region" description="Basic residues" evidence="1">
    <location>
        <begin position="305"/>
        <end position="314"/>
    </location>
</feature>
<accession>A0A934SJT2</accession>
<organism evidence="2 3">
    <name type="scientific">Lacisediminihabitans changchengi</name>
    <dbReference type="NCBI Taxonomy" id="2787634"/>
    <lineage>
        <taxon>Bacteria</taxon>
        <taxon>Bacillati</taxon>
        <taxon>Actinomycetota</taxon>
        <taxon>Actinomycetes</taxon>
        <taxon>Micrococcales</taxon>
        <taxon>Microbacteriaceae</taxon>
        <taxon>Lacisediminihabitans</taxon>
    </lineage>
</organism>
<dbReference type="EMBL" id="JAEPES010000001">
    <property type="protein sequence ID" value="MBK4346616.1"/>
    <property type="molecule type" value="Genomic_DNA"/>
</dbReference>
<comment type="caution">
    <text evidence="2">The sequence shown here is derived from an EMBL/GenBank/DDBJ whole genome shotgun (WGS) entry which is preliminary data.</text>
</comment>
<evidence type="ECO:0000313" key="3">
    <source>
        <dbReference type="Proteomes" id="UP000636458"/>
    </source>
</evidence>
<sequence length="336" mass="37056">MRDIAAIVDSLGGMAQKQQLVARGARDLDLTAAVKRGDVIRARQGWYTTLPTTDLRVRAVRVGGRLTGISAILAAGGWVLGDHQLHVSVHDNAARLRSVRDRHVRFDVTAPHGVVLHWDSRDIRDRGDATSVGLMDALHRVVLDEDLETAVAAIDWALRTGRIEQFDLELLVLGLPADFEGLSRWADDRCDSLPESLSRTRLRSGGHRLRSQVPLTTGERIDLVVDDTVALEINGEEFHAPRFEQDHHKGAVTTIEGFHSLRASARMVFTDWQLVEAQIDAALAMRSPQGNSGVASPARVNIPGSRRRRRRERRRSPEFPMGVGGNTRRGGALALT</sequence>
<evidence type="ECO:0008006" key="4">
    <source>
        <dbReference type="Google" id="ProtNLM"/>
    </source>
</evidence>
<name>A0A934SJT2_9MICO</name>